<name>A0ABU3Q410_9SPHN</name>
<sequence length="926" mass="98154">MNFSKAAVLVLLPVLSPTLPANAQAVSTQDQAPAPAPDLEDDAGEPFVGQDILVVGDRGRVIGDIPPEDQLNEDEIAAYGAGSVAELLGAIAPRLRSNRGRVIIGGPDGGANGPVILLNGQRISSFAELQDLPPEAIQRVDIFPEEVALKYGYRADQRVVNFVLKPNFRAVTAELKHGMATAGGRGSYEAGINIARINTGSRWNLDAEYQRDDPLLESERSLQQAPSPLPFDLTGNIGAAAGLGQEIDPGLSSLAGSTVGLAAVPALAAKAVPTLADFAAGANSANMTDIGDYRTLLPAIDRFSANGTYSRSFGSVSATINARFEATDTASRLGLPSSSLLIPGGHPYSPFASDVLLHLYFDAAGPLMREAKSRTSHFGLSANGAIAPWRWSFIANYDKDVDRIVTDRGLDLADVQARIAAGDPSLNPFAPLENAATVREGARTDNETAEAELTANGTLFDLPGGPIATTLKAGVETRDFSSTLRRPGVENESRLSRDIASGQVNVDIPVTSRRTGFLGAIGTLSANANFAVDRLSDFGTLRTIGYGANWSPIEEVNLIASVTEEDGAPTMQQLGDPALATPNVRVFDFLRNETVDVTRIDGGNPGLVADNRRVTKLGFSAQPFEDIFLSFNANYTASRIDNPIASFPTATLEIEAAFPDRFTRDTSGRLLQIDARPVNFTRWETRELRWGFTFRKPFGTPPPRGGGAPPPAPPAQRAPDAKEPPPAGSVPPGNSGAGAAPPPGSVPAGPARPPAGGPRIALGTSGSGGMQFGIYHNWRFQDEILIRPGLPELDLLNGSAIGSTGGRPRHEIDVQSGVFRNGLGVQLNAKWQSGTFVRGGATSSDLFFSDLATINLSVFVNFNERKSLVGRLPFLRNSRFTLAVDNLFDSRLKVTDATGATPIGYQSALLDPLGRAVRLTLRKQFF</sequence>
<feature type="compositionally biased region" description="Pro residues" evidence="4">
    <location>
        <begin position="699"/>
        <end position="716"/>
    </location>
</feature>
<gene>
    <name evidence="6" type="ORF">RQX22_04250</name>
</gene>
<protein>
    <submittedName>
        <fullName evidence="6">TonB-dependent receptor plug domain-containing protein</fullName>
    </submittedName>
</protein>
<keyword evidence="7" id="KW-1185">Reference proteome</keyword>
<evidence type="ECO:0000256" key="1">
    <source>
        <dbReference type="ARBA" id="ARBA00004442"/>
    </source>
</evidence>
<keyword evidence="3" id="KW-0998">Cell outer membrane</keyword>
<dbReference type="PANTHER" id="PTHR47234">
    <property type="match status" value="1"/>
</dbReference>
<reference evidence="6 7" key="1">
    <citation type="submission" date="2023-05" db="EMBL/GenBank/DDBJ databases">
        <authorList>
            <person name="Guo Y."/>
        </authorList>
    </citation>
    <scope>NUCLEOTIDE SEQUENCE [LARGE SCALE GENOMIC DNA]</scope>
    <source>
        <strain evidence="6 7">GR2756</strain>
    </source>
</reference>
<dbReference type="Gene3D" id="2.170.130.10">
    <property type="entry name" value="TonB-dependent receptor, plug domain"/>
    <property type="match status" value="1"/>
</dbReference>
<dbReference type="SUPFAM" id="SSF56935">
    <property type="entry name" value="Porins"/>
    <property type="match status" value="1"/>
</dbReference>
<organism evidence="6 7">
    <name type="scientific">Sphingosinicella rhizophila</name>
    <dbReference type="NCBI Taxonomy" id="3050082"/>
    <lineage>
        <taxon>Bacteria</taxon>
        <taxon>Pseudomonadati</taxon>
        <taxon>Pseudomonadota</taxon>
        <taxon>Alphaproteobacteria</taxon>
        <taxon>Sphingomonadales</taxon>
        <taxon>Sphingosinicellaceae</taxon>
        <taxon>Sphingosinicella</taxon>
    </lineage>
</organism>
<feature type="signal peptide" evidence="5">
    <location>
        <begin position="1"/>
        <end position="23"/>
    </location>
</feature>
<proteinExistence type="predicted"/>
<dbReference type="Proteomes" id="UP001259572">
    <property type="component" value="Unassembled WGS sequence"/>
</dbReference>
<keyword evidence="6" id="KW-0675">Receptor</keyword>
<keyword evidence="5" id="KW-0732">Signal</keyword>
<evidence type="ECO:0000256" key="4">
    <source>
        <dbReference type="SAM" id="MobiDB-lite"/>
    </source>
</evidence>
<evidence type="ECO:0000313" key="6">
    <source>
        <dbReference type="EMBL" id="MDT9598162.1"/>
    </source>
</evidence>
<evidence type="ECO:0000313" key="7">
    <source>
        <dbReference type="Proteomes" id="UP001259572"/>
    </source>
</evidence>
<dbReference type="EMBL" id="JAVUPU010000002">
    <property type="protein sequence ID" value="MDT9598162.1"/>
    <property type="molecule type" value="Genomic_DNA"/>
</dbReference>
<evidence type="ECO:0000256" key="3">
    <source>
        <dbReference type="ARBA" id="ARBA00023237"/>
    </source>
</evidence>
<feature type="region of interest" description="Disordered" evidence="4">
    <location>
        <begin position="693"/>
        <end position="764"/>
    </location>
</feature>
<evidence type="ECO:0000256" key="2">
    <source>
        <dbReference type="ARBA" id="ARBA00023136"/>
    </source>
</evidence>
<accession>A0ABU3Q410</accession>
<dbReference type="RefSeq" id="WP_315723968.1">
    <property type="nucleotide sequence ID" value="NZ_JAVUPU010000002.1"/>
</dbReference>
<feature type="chain" id="PRO_5045056868" evidence="5">
    <location>
        <begin position="24"/>
        <end position="926"/>
    </location>
</feature>
<feature type="compositionally biased region" description="Low complexity" evidence="4">
    <location>
        <begin position="730"/>
        <end position="739"/>
    </location>
</feature>
<comment type="subcellular location">
    <subcellularLocation>
        <location evidence="1">Cell outer membrane</location>
    </subcellularLocation>
</comment>
<feature type="compositionally biased region" description="Pro residues" evidence="4">
    <location>
        <begin position="740"/>
        <end position="756"/>
    </location>
</feature>
<dbReference type="Gene3D" id="2.40.170.20">
    <property type="entry name" value="TonB-dependent receptor, beta-barrel domain"/>
    <property type="match status" value="1"/>
</dbReference>
<comment type="caution">
    <text evidence="6">The sequence shown here is derived from an EMBL/GenBank/DDBJ whole genome shotgun (WGS) entry which is preliminary data.</text>
</comment>
<evidence type="ECO:0000256" key="5">
    <source>
        <dbReference type="SAM" id="SignalP"/>
    </source>
</evidence>
<dbReference type="PANTHER" id="PTHR47234:SF1">
    <property type="entry name" value="TONB-DEPENDENT RECEPTOR"/>
    <property type="match status" value="1"/>
</dbReference>
<dbReference type="InterPro" id="IPR036942">
    <property type="entry name" value="Beta-barrel_TonB_sf"/>
</dbReference>
<keyword evidence="2" id="KW-0472">Membrane</keyword>
<dbReference type="InterPro" id="IPR037066">
    <property type="entry name" value="Plug_dom_sf"/>
</dbReference>